<protein>
    <submittedName>
        <fullName evidence="1">Uncharacterized protein</fullName>
    </submittedName>
</protein>
<dbReference type="AlphaFoldDB" id="A0A5C4NTP6"/>
<organism evidence="1 2">
    <name type="scientific">Janthinobacterium lividum</name>
    <dbReference type="NCBI Taxonomy" id="29581"/>
    <lineage>
        <taxon>Bacteria</taxon>
        <taxon>Pseudomonadati</taxon>
        <taxon>Pseudomonadota</taxon>
        <taxon>Betaproteobacteria</taxon>
        <taxon>Burkholderiales</taxon>
        <taxon>Oxalobacteraceae</taxon>
        <taxon>Janthinobacterium</taxon>
    </lineage>
</organism>
<evidence type="ECO:0000313" key="2">
    <source>
        <dbReference type="Proteomes" id="UP000305681"/>
    </source>
</evidence>
<comment type="caution">
    <text evidence="1">The sequence shown here is derived from an EMBL/GenBank/DDBJ whole genome shotgun (WGS) entry which is preliminary data.</text>
</comment>
<sequence length="63" mass="7079">MMPTHPASIRRIAAFTPAYILRTIRDVALYVRHKARTRARNFKAGRDSLVAALFVAPSAQEAR</sequence>
<evidence type="ECO:0000313" key="1">
    <source>
        <dbReference type="EMBL" id="TNC78281.1"/>
    </source>
</evidence>
<dbReference type="EMBL" id="VDGE01000001">
    <property type="protein sequence ID" value="TNC78281.1"/>
    <property type="molecule type" value="Genomic_DNA"/>
</dbReference>
<accession>A0A5C4NTP6</accession>
<reference evidence="1 2" key="1">
    <citation type="submission" date="2019-06" db="EMBL/GenBank/DDBJ databases">
        <title>Genome sequence of Janthinobacterium lividum UCD_MED1.</title>
        <authorList>
            <person name="De Leon M.E."/>
            <person name="Jospin G."/>
        </authorList>
    </citation>
    <scope>NUCLEOTIDE SEQUENCE [LARGE SCALE GENOMIC DNA]</scope>
    <source>
        <strain evidence="1 2">UCD_MED1</strain>
    </source>
</reference>
<dbReference type="RefSeq" id="WP_139089447.1">
    <property type="nucleotide sequence ID" value="NZ_VDGE01000001.1"/>
</dbReference>
<proteinExistence type="predicted"/>
<dbReference type="Proteomes" id="UP000305681">
    <property type="component" value="Unassembled WGS sequence"/>
</dbReference>
<name>A0A5C4NTP6_9BURK</name>
<gene>
    <name evidence="1" type="ORF">FHI69_03025</name>
</gene>